<dbReference type="RefSeq" id="XP_013961254.1">
    <property type="nucleotide sequence ID" value="XM_014105779.1"/>
</dbReference>
<dbReference type="eggNOG" id="ENOG502SJD3">
    <property type="taxonomic scope" value="Eukaryota"/>
</dbReference>
<evidence type="ECO:0000313" key="3">
    <source>
        <dbReference type="Proteomes" id="UP000007115"/>
    </source>
</evidence>
<dbReference type="Proteomes" id="UP000007115">
    <property type="component" value="Unassembled WGS sequence"/>
</dbReference>
<protein>
    <recommendedName>
        <fullName evidence="1">Heterokaryon incompatibility domain-containing protein</fullName>
    </recommendedName>
</protein>
<proteinExistence type="predicted"/>
<evidence type="ECO:0000313" key="2">
    <source>
        <dbReference type="EMBL" id="EHK27038.1"/>
    </source>
</evidence>
<dbReference type="PANTHER" id="PTHR33112">
    <property type="entry name" value="DOMAIN PROTEIN, PUTATIVE-RELATED"/>
    <property type="match status" value="1"/>
</dbReference>
<evidence type="ECO:0000259" key="1">
    <source>
        <dbReference type="Pfam" id="PF06985"/>
    </source>
</evidence>
<dbReference type="OMA" id="CYDGNEM"/>
<dbReference type="InterPro" id="IPR010730">
    <property type="entry name" value="HET"/>
</dbReference>
<sequence>MEDDDHSDEEFFEKCPHSRFDWSRIGAGAGLDTIIKEADQCIECNLLLQAVAKIKPGWIEANKGSKCQIYVEKGKTYTIKLLPRRRARDPIVSFQYIHRSKDEPFYEPEDQHSDYKGILRRPRAQTLEIIPDSSSKPALDRASQWLSQCLEHDEACELPNTGFMPRLLIDVGSQDDPREPFLYKPTEVAPYACLSYCWGSDTEGVLRTTTENLESHYESLPFSKMPLGIQDAVTVCRGLNIRNLWVDSLCIVQDDPIAWREDASQMDRIYLHSRLTIAALEPATCKSPFLGLQKFAHPAWQSRFTADVPLEPNEPPLEIFIRLWREGDSEYNEDFTTSSLDKRGWCLQESLLPTRRLCFNGDEMVWQCLCRTICECGHILWKAQPPGFGRLGTHLKSKRLKAEVALSNPQPARPRYEDFHSYDYARSNHLYPHKSYRRWRDIVMEYTERHLTFKKDKLSAVSGLAKLVREILPDDQQSQGEGHPEEYLAGLWRGEFHYELAWMVASPIAEPSTAENFGVPSWSWASVNAPVTYTFDKPIEIWKYQPYLIECVKVESVSCQRELANEETSNVMSGEAVLTGLVSRVELAVTLGSEGNSEAYVRSSNLHAYKWMMDGHDENLICLVLFSWTAPVSKKHDNGDPYPNMGPETWFLVLKQSRSVEGAFERIGIGRYYHNMSKKCMLFADEESATVKIV</sequence>
<dbReference type="GeneID" id="25789317"/>
<organism evidence="2 3">
    <name type="scientific">Hypocrea virens (strain Gv29-8 / FGSC 10586)</name>
    <name type="common">Gliocladium virens</name>
    <name type="synonym">Trichoderma virens</name>
    <dbReference type="NCBI Taxonomy" id="413071"/>
    <lineage>
        <taxon>Eukaryota</taxon>
        <taxon>Fungi</taxon>
        <taxon>Dikarya</taxon>
        <taxon>Ascomycota</taxon>
        <taxon>Pezizomycotina</taxon>
        <taxon>Sordariomycetes</taxon>
        <taxon>Hypocreomycetidae</taxon>
        <taxon>Hypocreales</taxon>
        <taxon>Hypocreaceae</taxon>
        <taxon>Trichoderma</taxon>
    </lineage>
</organism>
<dbReference type="PANTHER" id="PTHR33112:SF9">
    <property type="entry name" value="HETEROKARYON INCOMPATIBILITY DOMAIN-CONTAINING PROTEIN"/>
    <property type="match status" value="1"/>
</dbReference>
<dbReference type="InParanoid" id="G9MF72"/>
<reference evidence="2 3" key="1">
    <citation type="journal article" date="2011" name="Genome Biol.">
        <title>Comparative genome sequence analysis underscores mycoparasitism as the ancestral life style of Trichoderma.</title>
        <authorList>
            <person name="Kubicek C.P."/>
            <person name="Herrera-Estrella A."/>
            <person name="Seidl-Seiboth V."/>
            <person name="Martinez D.A."/>
            <person name="Druzhinina I.S."/>
            <person name="Thon M."/>
            <person name="Zeilinger S."/>
            <person name="Casas-Flores S."/>
            <person name="Horwitz B.A."/>
            <person name="Mukherjee P.K."/>
            <person name="Mukherjee M."/>
            <person name="Kredics L."/>
            <person name="Alcaraz L.D."/>
            <person name="Aerts A."/>
            <person name="Antal Z."/>
            <person name="Atanasova L."/>
            <person name="Cervantes-Badillo M.G."/>
            <person name="Challacombe J."/>
            <person name="Chertkov O."/>
            <person name="McCluskey K."/>
            <person name="Coulpier F."/>
            <person name="Deshpande N."/>
            <person name="von Doehren H."/>
            <person name="Ebbole D.J."/>
            <person name="Esquivel-Naranjo E.U."/>
            <person name="Fekete E."/>
            <person name="Flipphi M."/>
            <person name="Glaser F."/>
            <person name="Gomez-Rodriguez E.Y."/>
            <person name="Gruber S."/>
            <person name="Han C."/>
            <person name="Henrissat B."/>
            <person name="Hermosa R."/>
            <person name="Hernandez-Onate M."/>
            <person name="Karaffa L."/>
            <person name="Kosti I."/>
            <person name="Le Crom S."/>
            <person name="Lindquist E."/>
            <person name="Lucas S."/>
            <person name="Luebeck M."/>
            <person name="Luebeck P.S."/>
            <person name="Margeot A."/>
            <person name="Metz B."/>
            <person name="Misra M."/>
            <person name="Nevalainen H."/>
            <person name="Omann M."/>
            <person name="Packer N."/>
            <person name="Perrone G."/>
            <person name="Uresti-Rivera E.E."/>
            <person name="Salamov A."/>
            <person name="Schmoll M."/>
            <person name="Seiboth B."/>
            <person name="Shapiro H."/>
            <person name="Sukno S."/>
            <person name="Tamayo-Ramos J.A."/>
            <person name="Tisch D."/>
            <person name="Wiest A."/>
            <person name="Wilkinson H.H."/>
            <person name="Zhang M."/>
            <person name="Coutinho P.M."/>
            <person name="Kenerley C.M."/>
            <person name="Monte E."/>
            <person name="Baker S.E."/>
            <person name="Grigoriev I.V."/>
        </authorList>
    </citation>
    <scope>NUCLEOTIDE SEQUENCE [LARGE SCALE GENOMIC DNA]</scope>
    <source>
        <strain evidence="3">Gv29-8 / FGSC 10586</strain>
    </source>
</reference>
<name>G9MF72_HYPVG</name>
<accession>G9MF72</accession>
<keyword evidence="3" id="KW-1185">Reference proteome</keyword>
<dbReference type="STRING" id="413071.G9MF72"/>
<gene>
    <name evidence="2" type="ORF">TRIVIDRAFT_187981</name>
</gene>
<dbReference type="AlphaFoldDB" id="G9MF72"/>
<feature type="domain" description="Heterokaryon incompatibility" evidence="1">
    <location>
        <begin position="191"/>
        <end position="349"/>
    </location>
</feature>
<dbReference type="HOGENOM" id="CLU_002639_2_8_1"/>
<comment type="caution">
    <text evidence="2">The sequence shown here is derived from an EMBL/GenBank/DDBJ whole genome shotgun (WGS) entry which is preliminary data.</text>
</comment>
<dbReference type="EMBL" id="ABDF02000001">
    <property type="protein sequence ID" value="EHK27038.1"/>
    <property type="molecule type" value="Genomic_DNA"/>
</dbReference>
<dbReference type="VEuPathDB" id="FungiDB:TRIVIDRAFT_187981"/>
<dbReference type="OrthoDB" id="5125733at2759"/>
<dbReference type="Pfam" id="PF06985">
    <property type="entry name" value="HET"/>
    <property type="match status" value="1"/>
</dbReference>